<dbReference type="Proteomes" id="UP000554482">
    <property type="component" value="Unassembled WGS sequence"/>
</dbReference>
<gene>
    <name evidence="1" type="ORF">FRX31_008101</name>
</gene>
<dbReference type="EMBL" id="JABWDY010008285">
    <property type="protein sequence ID" value="KAF5202312.1"/>
    <property type="molecule type" value="Genomic_DNA"/>
</dbReference>
<comment type="caution">
    <text evidence="1">The sequence shown here is derived from an EMBL/GenBank/DDBJ whole genome shotgun (WGS) entry which is preliminary data.</text>
</comment>
<name>A0A7J6X1N7_THATH</name>
<keyword evidence="2" id="KW-1185">Reference proteome</keyword>
<proteinExistence type="predicted"/>
<evidence type="ECO:0000313" key="1">
    <source>
        <dbReference type="EMBL" id="KAF5202312.1"/>
    </source>
</evidence>
<dbReference type="AlphaFoldDB" id="A0A7J6X1N7"/>
<accession>A0A7J6X1N7</accession>
<reference evidence="1 2" key="1">
    <citation type="submission" date="2020-06" db="EMBL/GenBank/DDBJ databases">
        <title>Transcriptomic and genomic resources for Thalictrum thalictroides and T. hernandezii: Facilitating candidate gene discovery in an emerging model plant lineage.</title>
        <authorList>
            <person name="Arias T."/>
            <person name="Riano-Pachon D.M."/>
            <person name="Di Stilio V.S."/>
        </authorList>
    </citation>
    <scope>NUCLEOTIDE SEQUENCE [LARGE SCALE GENOMIC DNA]</scope>
    <source>
        <strain evidence="2">cv. WT478/WT964</strain>
        <tissue evidence="1">Leaves</tissue>
    </source>
</reference>
<feature type="non-terminal residue" evidence="1">
    <location>
        <position position="89"/>
    </location>
</feature>
<evidence type="ECO:0000313" key="2">
    <source>
        <dbReference type="Proteomes" id="UP000554482"/>
    </source>
</evidence>
<sequence>MKIRSSSNEVQFQMMRKERKLTWKQKFLTEKKWLKVRRRGKNIHMLGIRDFKVEGVLIEVGEFCSENGIREVKVGGVLIEVEKFCSRKL</sequence>
<organism evidence="1 2">
    <name type="scientific">Thalictrum thalictroides</name>
    <name type="common">Rue-anemone</name>
    <name type="synonym">Anemone thalictroides</name>
    <dbReference type="NCBI Taxonomy" id="46969"/>
    <lineage>
        <taxon>Eukaryota</taxon>
        <taxon>Viridiplantae</taxon>
        <taxon>Streptophyta</taxon>
        <taxon>Embryophyta</taxon>
        <taxon>Tracheophyta</taxon>
        <taxon>Spermatophyta</taxon>
        <taxon>Magnoliopsida</taxon>
        <taxon>Ranunculales</taxon>
        <taxon>Ranunculaceae</taxon>
        <taxon>Thalictroideae</taxon>
        <taxon>Thalictrum</taxon>
    </lineage>
</organism>
<protein>
    <submittedName>
        <fullName evidence="1">Uncharacterized protein</fullName>
    </submittedName>
</protein>